<evidence type="ECO:0000256" key="5">
    <source>
        <dbReference type="ARBA" id="ARBA00052136"/>
    </source>
</evidence>
<evidence type="ECO:0000256" key="7">
    <source>
        <dbReference type="ARBA" id="ARBA00076634"/>
    </source>
</evidence>
<dbReference type="GO" id="GO:0009100">
    <property type="term" value="P:glycoprotein metabolic process"/>
    <property type="evidence" value="ECO:0007669"/>
    <property type="project" value="TreeGrafter"/>
</dbReference>
<dbReference type="PANTHER" id="PTHR13170:SF16">
    <property type="entry name" value="PROTEIN O-GLCNACASE"/>
    <property type="match status" value="1"/>
</dbReference>
<dbReference type="SUPFAM" id="SSF51445">
    <property type="entry name" value="(Trans)glycosidases"/>
    <property type="match status" value="1"/>
</dbReference>
<keyword evidence="2" id="KW-0326">Glycosidase</keyword>
<dbReference type="FunFam" id="3.20.20.80:FF:000009">
    <property type="entry name" value="O-GlcNAcase BT_4395"/>
    <property type="match status" value="1"/>
</dbReference>
<dbReference type="Gene3D" id="3.20.20.80">
    <property type="entry name" value="Glycosidases"/>
    <property type="match status" value="1"/>
</dbReference>
<keyword evidence="1" id="KW-0378">Hydrolase</keyword>
<comment type="catalytic activity">
    <reaction evidence="4">
        <text>3-O-(N-acetyl-beta-D-glucosaminyl)-L-seryl-[protein] + H2O = N-acetyl-D-glucosamine + L-seryl-[protein]</text>
        <dbReference type="Rhea" id="RHEA:48876"/>
        <dbReference type="Rhea" id="RHEA-COMP:9863"/>
        <dbReference type="Rhea" id="RHEA-COMP:12251"/>
        <dbReference type="ChEBI" id="CHEBI:15377"/>
        <dbReference type="ChEBI" id="CHEBI:29999"/>
        <dbReference type="ChEBI" id="CHEBI:90838"/>
        <dbReference type="ChEBI" id="CHEBI:506227"/>
        <dbReference type="EC" id="3.2.1.169"/>
    </reaction>
</comment>
<keyword evidence="10" id="KW-1185">Reference proteome</keyword>
<evidence type="ECO:0000256" key="6">
    <source>
        <dbReference type="ARBA" id="ARBA00066938"/>
    </source>
</evidence>
<dbReference type="Pfam" id="PF07555">
    <property type="entry name" value="NAGidase"/>
    <property type="match status" value="1"/>
</dbReference>
<dbReference type="OrthoDB" id="9975416at2759"/>
<protein>
    <recommendedName>
        <fullName evidence="6">protein O-GlcNAcase</fullName>
        <ecNumber evidence="6">3.2.1.169</ecNumber>
    </recommendedName>
    <alternativeName>
        <fullName evidence="3">Beta-N-acetylhexosaminidase</fullName>
    </alternativeName>
    <alternativeName>
        <fullName evidence="7">Beta-hexosaminidase</fullName>
    </alternativeName>
</protein>
<dbReference type="GO" id="GO:0102571">
    <property type="term" value="F:[protein]-3-O-(N-acetyl-D-glucosaminyl)-L-serine/L-threonine O-N-acetyl-alpha-D-glucosaminase activity"/>
    <property type="evidence" value="ECO:0007669"/>
    <property type="project" value="UniProtKB-EC"/>
</dbReference>
<dbReference type="PANTHER" id="PTHR13170">
    <property type="entry name" value="O-GLCNACASE"/>
    <property type="match status" value="1"/>
</dbReference>
<dbReference type="EC" id="3.2.1.169" evidence="6"/>
<gene>
    <name evidence="9" type="ORF">CAMP_LOCUS17842</name>
</gene>
<dbReference type="InterPro" id="IPR011496">
    <property type="entry name" value="O-GlcNAcase_cat"/>
</dbReference>
<evidence type="ECO:0000256" key="4">
    <source>
        <dbReference type="ARBA" id="ARBA00050933"/>
    </source>
</evidence>
<reference evidence="9" key="1">
    <citation type="submission" date="2022-11" db="EMBL/GenBank/DDBJ databases">
        <authorList>
            <person name="Kikuchi T."/>
        </authorList>
    </citation>
    <scope>NUCLEOTIDE SEQUENCE</scope>
    <source>
        <strain evidence="9">PS1010</strain>
    </source>
</reference>
<evidence type="ECO:0000259" key="8">
    <source>
        <dbReference type="PROSITE" id="PS52009"/>
    </source>
</evidence>
<comment type="catalytic activity">
    <reaction evidence="5">
        <text>3-O-(N-acetyl-beta-D-glucosaminyl)-L-threonyl-[protein] + H2O = L-threonyl-[protein] + N-acetyl-D-glucosamine</text>
        <dbReference type="Rhea" id="RHEA:48892"/>
        <dbReference type="Rhea" id="RHEA-COMP:11060"/>
        <dbReference type="Rhea" id="RHEA-COMP:12252"/>
        <dbReference type="ChEBI" id="CHEBI:15377"/>
        <dbReference type="ChEBI" id="CHEBI:30013"/>
        <dbReference type="ChEBI" id="CHEBI:90840"/>
        <dbReference type="ChEBI" id="CHEBI:506227"/>
        <dbReference type="EC" id="3.2.1.169"/>
    </reaction>
</comment>
<evidence type="ECO:0000256" key="3">
    <source>
        <dbReference type="ARBA" id="ARBA00030512"/>
    </source>
</evidence>
<evidence type="ECO:0000313" key="10">
    <source>
        <dbReference type="Proteomes" id="UP001152747"/>
    </source>
</evidence>
<name>A0A9P1J3X5_9PELO</name>
<dbReference type="InterPro" id="IPR051822">
    <property type="entry name" value="Glycosyl_Hydrolase_84"/>
</dbReference>
<feature type="domain" description="GH84" evidence="8">
    <location>
        <begin position="18"/>
        <end position="293"/>
    </location>
</feature>
<dbReference type="Gene3D" id="3.40.630.30">
    <property type="match status" value="1"/>
</dbReference>
<dbReference type="PROSITE" id="PS52009">
    <property type="entry name" value="GH84"/>
    <property type="match status" value="1"/>
</dbReference>
<dbReference type="EMBL" id="CANHGI010000006">
    <property type="protein sequence ID" value="CAI5455205.1"/>
    <property type="molecule type" value="Genomic_DNA"/>
</dbReference>
<evidence type="ECO:0000313" key="9">
    <source>
        <dbReference type="EMBL" id="CAI5455205.1"/>
    </source>
</evidence>
<proteinExistence type="predicted"/>
<dbReference type="Proteomes" id="UP001152747">
    <property type="component" value="Unassembled WGS sequence"/>
</dbReference>
<dbReference type="InterPro" id="IPR017853">
    <property type="entry name" value="GH"/>
</dbReference>
<sequence>MAQELSFNRRAKHLSSKYICGVVEGFYGRPWTLDQRKHLYGKINRLGLNTYLYAPKDDIKHRQAWREPYTEEESVILRNLIESAKNNHVNFVYALSPGLDITYSCPQELATLRKKMEQVVSIGCDSFALLFDDIEVVMHEKDQQVFKTFADAQVYVTNTIFDNIKTKNFFFCPTEYCETRANPNLEQSQYLNTIGMNLRQPIHILWTGPQVISRYFTVEHLKRVQSVFRRKPLIWDNLHANDYDQKRVFLGPYKGRSVIIKQFTSGLLLNPNCKYEANFIPFYTVSDWNASDKDATYPVTTENDVQLPNPTVHNTPFMNIDCNTETEYNYELSGKNAISIWIHDFCAPSGPNIPQTPRLDLNTTVPDFVLERQNIDTPSEPPLAFKENVLSAESRGSEINSLTADYAQPMEEDEPPNDEHSTELEMESVNECQSTSIESKAPDFETVASFVDLYYLPFEGGPGLKKLFDDYAYLLENVSVMNKKHQEIESLDPLQTEWIIRYDQIVDYLSKVIDVFHHISESSNKALVTELIPYAWEAHGASVVLLAVARWMLLGQIDEINCQIEKFWTYETEDEPWNWQGGFINECICLLSRTDNVAKLFYSKIVLPLSIYTYEIRPFTFRDEEFISELSLLTTTKDEDILRLRARVFSDKIFKPFLMAGAKFNFVAEEIAGKNRKPMCFASAHSNGLAVRDFLIHYKEHLRNQYSQDVIVENFDMSEIIREVDKWFPSVPSDVFANYPAWVSPHFAYDAYDAVPMKKILLTIAVTLSMNGCQGMFVTVPIDEHERQQYFLRLGFNNLGHSECNNYILLGHELGNFAGRTE</sequence>
<comment type="caution">
    <text evidence="9">The sequence shown here is derived from an EMBL/GenBank/DDBJ whole genome shotgun (WGS) entry which is preliminary data.</text>
</comment>
<dbReference type="AlphaFoldDB" id="A0A9P1J3X5"/>
<accession>A0A9P1J3X5</accession>
<dbReference type="GO" id="GO:0016231">
    <property type="term" value="F:beta-N-acetylglucosaminidase activity"/>
    <property type="evidence" value="ECO:0007669"/>
    <property type="project" value="TreeGrafter"/>
</dbReference>
<evidence type="ECO:0000256" key="2">
    <source>
        <dbReference type="ARBA" id="ARBA00023295"/>
    </source>
</evidence>
<dbReference type="Gene3D" id="1.20.58.240">
    <property type="entry name" value="STAT, domain 1"/>
    <property type="match status" value="1"/>
</dbReference>
<organism evidence="9 10">
    <name type="scientific">Caenorhabditis angaria</name>
    <dbReference type="NCBI Taxonomy" id="860376"/>
    <lineage>
        <taxon>Eukaryota</taxon>
        <taxon>Metazoa</taxon>
        <taxon>Ecdysozoa</taxon>
        <taxon>Nematoda</taxon>
        <taxon>Chromadorea</taxon>
        <taxon>Rhabditida</taxon>
        <taxon>Rhabditina</taxon>
        <taxon>Rhabditomorpha</taxon>
        <taxon>Rhabditoidea</taxon>
        <taxon>Rhabditidae</taxon>
        <taxon>Peloderinae</taxon>
        <taxon>Caenorhabditis</taxon>
    </lineage>
</organism>
<evidence type="ECO:0000256" key="1">
    <source>
        <dbReference type="ARBA" id="ARBA00022801"/>
    </source>
</evidence>